<keyword evidence="3" id="KW-0479">Metal-binding</keyword>
<dbReference type="PANTHER" id="PTHR21666">
    <property type="entry name" value="PEPTIDASE-RELATED"/>
    <property type="match status" value="1"/>
</dbReference>
<dbReference type="GO" id="GO:0004222">
    <property type="term" value="F:metalloendopeptidase activity"/>
    <property type="evidence" value="ECO:0007669"/>
    <property type="project" value="TreeGrafter"/>
</dbReference>
<name>A0A418NKG1_9SPHN</name>
<comment type="caution">
    <text evidence="9">The sequence shown here is derived from an EMBL/GenBank/DDBJ whole genome shotgun (WGS) entry which is preliminary data.</text>
</comment>
<evidence type="ECO:0000256" key="3">
    <source>
        <dbReference type="ARBA" id="ARBA00022723"/>
    </source>
</evidence>
<dbReference type="InterPro" id="IPR050570">
    <property type="entry name" value="Cell_wall_metabolism_enzyme"/>
</dbReference>
<keyword evidence="2" id="KW-0645">Protease</keyword>
<dbReference type="EMBL" id="QXFK01000014">
    <property type="protein sequence ID" value="RIV79785.1"/>
    <property type="molecule type" value="Genomic_DNA"/>
</dbReference>
<keyword evidence="5" id="KW-0862">Zinc</keyword>
<evidence type="ECO:0000256" key="1">
    <source>
        <dbReference type="ARBA" id="ARBA00001947"/>
    </source>
</evidence>
<dbReference type="InterPro" id="IPR016047">
    <property type="entry name" value="M23ase_b-sheet_dom"/>
</dbReference>
<evidence type="ECO:0000256" key="2">
    <source>
        <dbReference type="ARBA" id="ARBA00022670"/>
    </source>
</evidence>
<comment type="cofactor">
    <cofactor evidence="1">
        <name>Zn(2+)</name>
        <dbReference type="ChEBI" id="CHEBI:29105"/>
    </cofactor>
</comment>
<dbReference type="PANTHER" id="PTHR21666:SF288">
    <property type="entry name" value="CELL DIVISION PROTEIN YTFB"/>
    <property type="match status" value="1"/>
</dbReference>
<sequence length="219" mass="23439">MLTVVITATLTSAVWIVAGGSLIELADGEHQRDATHPADAAPSPTPSPNEDGAVRRADAVGAAAARAPDAIELRELIVPVLNVRAQDLSDTFTDERADAQRLHEAIDIMAPRGTTVIAAAPGRIEKLFRSKAGGNTIYVRSNDGQTIYYYAHLDKYAEGLREGQRIRRGQRLGSVGSTGNASEDAPHLHFAILRTTADADWWEPANAVNPYPLLTAKAP</sequence>
<protein>
    <submittedName>
        <fullName evidence="9">M23 family peptidase</fullName>
    </submittedName>
</protein>
<feature type="domain" description="M23ase beta-sheet core" evidence="8">
    <location>
        <begin position="102"/>
        <end position="195"/>
    </location>
</feature>
<dbReference type="Proteomes" id="UP000285092">
    <property type="component" value="Unassembled WGS sequence"/>
</dbReference>
<dbReference type="GO" id="GO:0006508">
    <property type="term" value="P:proteolysis"/>
    <property type="evidence" value="ECO:0007669"/>
    <property type="project" value="UniProtKB-KW"/>
</dbReference>
<dbReference type="InterPro" id="IPR011055">
    <property type="entry name" value="Dup_hybrid_motif"/>
</dbReference>
<proteinExistence type="predicted"/>
<accession>A0A418NKG1</accession>
<dbReference type="Gene3D" id="2.70.70.10">
    <property type="entry name" value="Glucose Permease (Domain IIA)"/>
    <property type="match status" value="1"/>
</dbReference>
<evidence type="ECO:0000256" key="4">
    <source>
        <dbReference type="ARBA" id="ARBA00022801"/>
    </source>
</evidence>
<keyword evidence="4" id="KW-0378">Hydrolase</keyword>
<dbReference type="AlphaFoldDB" id="A0A418NKG1"/>
<gene>
    <name evidence="9" type="ORF">D2V04_05945</name>
</gene>
<dbReference type="Pfam" id="PF01551">
    <property type="entry name" value="Peptidase_M23"/>
    <property type="match status" value="1"/>
</dbReference>
<feature type="region of interest" description="Disordered" evidence="7">
    <location>
        <begin position="29"/>
        <end position="53"/>
    </location>
</feature>
<evidence type="ECO:0000313" key="9">
    <source>
        <dbReference type="EMBL" id="RIV79785.1"/>
    </source>
</evidence>
<dbReference type="CDD" id="cd12797">
    <property type="entry name" value="M23_peptidase"/>
    <property type="match status" value="1"/>
</dbReference>
<dbReference type="SUPFAM" id="SSF51261">
    <property type="entry name" value="Duplicated hybrid motif"/>
    <property type="match status" value="1"/>
</dbReference>
<reference evidence="9 10" key="1">
    <citation type="submission" date="2018-08" db="EMBL/GenBank/DDBJ databases">
        <title>Altererythrobacter sp.Ery1 and Ery12, the genome sequencing of novel strains in genus Alterythrobacter.</title>
        <authorList>
            <person name="Cheng H."/>
            <person name="Wu Y.-H."/>
            <person name="Fang C."/>
            <person name="Xu X.-W."/>
        </authorList>
    </citation>
    <scope>NUCLEOTIDE SEQUENCE [LARGE SCALE GENOMIC DNA]</scope>
    <source>
        <strain evidence="9 10">Ery1</strain>
    </source>
</reference>
<evidence type="ECO:0000313" key="10">
    <source>
        <dbReference type="Proteomes" id="UP000285092"/>
    </source>
</evidence>
<organism evidence="9 10">
    <name type="scientific">Pelagerythrobacter aerophilus</name>
    <dbReference type="NCBI Taxonomy" id="2306995"/>
    <lineage>
        <taxon>Bacteria</taxon>
        <taxon>Pseudomonadati</taxon>
        <taxon>Pseudomonadota</taxon>
        <taxon>Alphaproteobacteria</taxon>
        <taxon>Sphingomonadales</taxon>
        <taxon>Erythrobacteraceae</taxon>
        <taxon>Pelagerythrobacter</taxon>
    </lineage>
</organism>
<dbReference type="OrthoDB" id="9800107at2"/>
<evidence type="ECO:0000256" key="7">
    <source>
        <dbReference type="SAM" id="MobiDB-lite"/>
    </source>
</evidence>
<keyword evidence="6" id="KW-0482">Metalloprotease</keyword>
<evidence type="ECO:0000256" key="5">
    <source>
        <dbReference type="ARBA" id="ARBA00022833"/>
    </source>
</evidence>
<dbReference type="GO" id="GO:0046872">
    <property type="term" value="F:metal ion binding"/>
    <property type="evidence" value="ECO:0007669"/>
    <property type="project" value="UniProtKB-KW"/>
</dbReference>
<evidence type="ECO:0000256" key="6">
    <source>
        <dbReference type="ARBA" id="ARBA00023049"/>
    </source>
</evidence>
<keyword evidence="10" id="KW-1185">Reference proteome</keyword>
<evidence type="ECO:0000259" key="8">
    <source>
        <dbReference type="Pfam" id="PF01551"/>
    </source>
</evidence>